<dbReference type="Gene3D" id="1.10.10.10">
    <property type="entry name" value="Winged helix-like DNA-binding domain superfamily/Winged helix DNA-binding domain"/>
    <property type="match status" value="1"/>
</dbReference>
<evidence type="ECO:0000256" key="3">
    <source>
        <dbReference type="ARBA" id="ARBA00023163"/>
    </source>
</evidence>
<dbReference type="SMART" id="SM01134">
    <property type="entry name" value="DeoRC"/>
    <property type="match status" value="1"/>
</dbReference>
<dbReference type="PRINTS" id="PR00037">
    <property type="entry name" value="HTHLACR"/>
</dbReference>
<dbReference type="InterPro" id="IPR036388">
    <property type="entry name" value="WH-like_DNA-bd_sf"/>
</dbReference>
<evidence type="ECO:0000256" key="1">
    <source>
        <dbReference type="ARBA" id="ARBA00023015"/>
    </source>
</evidence>
<dbReference type="PROSITE" id="PS51000">
    <property type="entry name" value="HTH_DEOR_2"/>
    <property type="match status" value="1"/>
</dbReference>
<evidence type="ECO:0000259" key="4">
    <source>
        <dbReference type="PROSITE" id="PS51000"/>
    </source>
</evidence>
<reference evidence="5 6" key="1">
    <citation type="submission" date="2017-12" db="EMBL/GenBank/DDBJ databases">
        <title>Phylogenetic diversity of female urinary microbiome.</title>
        <authorList>
            <person name="Thomas-White K."/>
            <person name="Wolfe A.J."/>
        </authorList>
    </citation>
    <scope>NUCLEOTIDE SEQUENCE [LARGE SCALE GENOMIC DNA]</scope>
    <source>
        <strain evidence="5 6">UMB0038</strain>
    </source>
</reference>
<proteinExistence type="predicted"/>
<feature type="domain" description="HTH deoR-type" evidence="4">
    <location>
        <begin position="3"/>
        <end position="58"/>
    </location>
</feature>
<dbReference type="CDD" id="cd00090">
    <property type="entry name" value="HTH_ARSR"/>
    <property type="match status" value="1"/>
</dbReference>
<protein>
    <submittedName>
        <fullName evidence="5">DeoR/GlpR transcriptional regulator</fullName>
    </submittedName>
</protein>
<dbReference type="InterPro" id="IPR037171">
    <property type="entry name" value="NagB/RpiA_transferase-like"/>
</dbReference>
<dbReference type="PROSITE" id="PS00894">
    <property type="entry name" value="HTH_DEOR_1"/>
    <property type="match status" value="1"/>
</dbReference>
<dbReference type="InterPro" id="IPR036390">
    <property type="entry name" value="WH_DNA-bd_sf"/>
</dbReference>
<dbReference type="EMBL" id="PKJT01000005">
    <property type="protein sequence ID" value="PKZ81965.1"/>
    <property type="molecule type" value="Genomic_DNA"/>
</dbReference>
<sequence>MIADERRRRLVNLVVERGSASVTALADELGVSSMTVRRDVKRLEEEGRLVSVAGGVAKPARLSLDATHRVKLGIRPREKAAIARRAAELIRPGDLLYLDAGTTMLALARLLAARPAAERVDVVTNDLAVAAAVGEHPGAQIHVLGGRLDAGNLSTDGPTAAAELAGFNIDLAFISASSFDLRGLSVPTEGKAIVKRSIAEHADRCVLVADSSKYGRVSTFKALPLRAFDAIVTDPALPDAVRDRATAVGVDLLLTPLPDPSHVGEHP</sequence>
<gene>
    <name evidence="5" type="ORF">CYJ95_07115</name>
</gene>
<dbReference type="InterPro" id="IPR011991">
    <property type="entry name" value="ArsR-like_HTH"/>
</dbReference>
<dbReference type="InterPro" id="IPR050313">
    <property type="entry name" value="Carb_Metab_HTH_regulators"/>
</dbReference>
<organism evidence="5 6">
    <name type="scientific">Micrococcus luteus</name>
    <name type="common">Micrococcus lysodeikticus</name>
    <dbReference type="NCBI Taxonomy" id="1270"/>
    <lineage>
        <taxon>Bacteria</taxon>
        <taxon>Bacillati</taxon>
        <taxon>Actinomycetota</taxon>
        <taxon>Actinomycetes</taxon>
        <taxon>Micrococcales</taxon>
        <taxon>Micrococcaceae</taxon>
        <taxon>Micrococcus</taxon>
    </lineage>
</organism>
<dbReference type="Pfam" id="PF00455">
    <property type="entry name" value="DeoRC"/>
    <property type="match status" value="1"/>
</dbReference>
<dbReference type="SMART" id="SM00420">
    <property type="entry name" value="HTH_DEOR"/>
    <property type="match status" value="1"/>
</dbReference>
<dbReference type="PANTHER" id="PTHR30363">
    <property type="entry name" value="HTH-TYPE TRANSCRIPTIONAL REGULATOR SRLR-RELATED"/>
    <property type="match status" value="1"/>
</dbReference>
<dbReference type="SUPFAM" id="SSF46785">
    <property type="entry name" value="Winged helix' DNA-binding domain"/>
    <property type="match status" value="1"/>
</dbReference>
<evidence type="ECO:0000313" key="5">
    <source>
        <dbReference type="EMBL" id="PKZ81965.1"/>
    </source>
</evidence>
<dbReference type="SUPFAM" id="SSF100950">
    <property type="entry name" value="NagB/RpiA/CoA transferase-like"/>
    <property type="match status" value="1"/>
</dbReference>
<dbReference type="GO" id="GO:0003677">
    <property type="term" value="F:DNA binding"/>
    <property type="evidence" value="ECO:0007669"/>
    <property type="project" value="UniProtKB-KW"/>
</dbReference>
<dbReference type="AlphaFoldDB" id="A0AAX0VKK8"/>
<evidence type="ECO:0000313" key="6">
    <source>
        <dbReference type="Proteomes" id="UP000234847"/>
    </source>
</evidence>
<dbReference type="InterPro" id="IPR001034">
    <property type="entry name" value="DeoR_HTH"/>
</dbReference>
<dbReference type="InterPro" id="IPR014036">
    <property type="entry name" value="DeoR-like_C"/>
</dbReference>
<keyword evidence="2" id="KW-0238">DNA-binding</keyword>
<keyword evidence="1" id="KW-0805">Transcription regulation</keyword>
<accession>A0AAX0VKK8</accession>
<dbReference type="InterPro" id="IPR018356">
    <property type="entry name" value="Tscrpt_reg_HTH_DeoR_CS"/>
</dbReference>
<comment type="caution">
    <text evidence="5">The sequence shown here is derived from an EMBL/GenBank/DDBJ whole genome shotgun (WGS) entry which is preliminary data.</text>
</comment>
<evidence type="ECO:0000256" key="2">
    <source>
        <dbReference type="ARBA" id="ARBA00023125"/>
    </source>
</evidence>
<name>A0AAX0VKK8_MICLU</name>
<dbReference type="PANTHER" id="PTHR30363:SF58">
    <property type="entry name" value="REGULATORY PROTEIN, DEOR FAMILY"/>
    <property type="match status" value="1"/>
</dbReference>
<dbReference type="Gene3D" id="3.40.50.1360">
    <property type="match status" value="1"/>
</dbReference>
<dbReference type="Proteomes" id="UP000234847">
    <property type="component" value="Unassembled WGS sequence"/>
</dbReference>
<dbReference type="Pfam" id="PF08220">
    <property type="entry name" value="HTH_DeoR"/>
    <property type="match status" value="1"/>
</dbReference>
<dbReference type="RefSeq" id="WP_070708972.1">
    <property type="nucleotide sequence ID" value="NZ_JAAOIP010000011.1"/>
</dbReference>
<dbReference type="GO" id="GO:0003700">
    <property type="term" value="F:DNA-binding transcription factor activity"/>
    <property type="evidence" value="ECO:0007669"/>
    <property type="project" value="InterPro"/>
</dbReference>
<keyword evidence="3" id="KW-0804">Transcription</keyword>